<dbReference type="InterPro" id="IPR007138">
    <property type="entry name" value="ABM_dom"/>
</dbReference>
<dbReference type="PANTHER" id="PTHR33336">
    <property type="entry name" value="QUINOL MONOOXYGENASE YGIN-RELATED"/>
    <property type="match status" value="1"/>
</dbReference>
<evidence type="ECO:0000259" key="1">
    <source>
        <dbReference type="PROSITE" id="PS51725"/>
    </source>
</evidence>
<dbReference type="InterPro" id="IPR050744">
    <property type="entry name" value="AI-2_Isomerase_LsrG"/>
</dbReference>
<dbReference type="GO" id="GO:0004497">
    <property type="term" value="F:monooxygenase activity"/>
    <property type="evidence" value="ECO:0007669"/>
    <property type="project" value="UniProtKB-KW"/>
</dbReference>
<dbReference type="Proteomes" id="UP000276526">
    <property type="component" value="Unassembled WGS sequence"/>
</dbReference>
<dbReference type="Gene3D" id="3.30.70.100">
    <property type="match status" value="1"/>
</dbReference>
<keyword evidence="3" id="KW-0560">Oxidoreductase</keyword>
<protein>
    <submittedName>
        <fullName evidence="3">Antibiotic biosynthesis monooxygenase</fullName>
    </submittedName>
</protein>
<dbReference type="AlphaFoldDB" id="A0A426QCL7"/>
<accession>A0A426QCL7</accession>
<proteinExistence type="predicted"/>
<dbReference type="SUPFAM" id="SSF54909">
    <property type="entry name" value="Dimeric alpha+beta barrel"/>
    <property type="match status" value="1"/>
</dbReference>
<keyword evidence="5" id="KW-1185">Reference proteome</keyword>
<dbReference type="Proteomes" id="UP000278422">
    <property type="component" value="Unassembled WGS sequence"/>
</dbReference>
<dbReference type="OrthoDB" id="8452260at2"/>
<dbReference type="EMBL" id="PQNQ01000003">
    <property type="protein sequence ID" value="RRQ05340.1"/>
    <property type="molecule type" value="Genomic_DNA"/>
</dbReference>
<dbReference type="GeneID" id="60807842"/>
<dbReference type="PANTHER" id="PTHR33336:SF3">
    <property type="entry name" value="ABM DOMAIN-CONTAINING PROTEIN"/>
    <property type="match status" value="1"/>
</dbReference>
<dbReference type="InterPro" id="IPR011008">
    <property type="entry name" value="Dimeric_a/b-barrel"/>
</dbReference>
<comment type="caution">
    <text evidence="3">The sequence shown here is derived from an EMBL/GenBank/DDBJ whole genome shotgun (WGS) entry which is preliminary data.</text>
</comment>
<organism evidence="3 5">
    <name type="scientific">Corynebacterium bovis</name>
    <dbReference type="NCBI Taxonomy" id="36808"/>
    <lineage>
        <taxon>Bacteria</taxon>
        <taxon>Bacillati</taxon>
        <taxon>Actinomycetota</taxon>
        <taxon>Actinomycetes</taxon>
        <taxon>Mycobacteriales</taxon>
        <taxon>Corynebacteriaceae</taxon>
        <taxon>Corynebacterium</taxon>
    </lineage>
</organism>
<feature type="domain" description="ABM" evidence="1">
    <location>
        <begin position="2"/>
        <end position="89"/>
    </location>
</feature>
<dbReference type="RefSeq" id="WP_010270423.1">
    <property type="nucleotide sequence ID" value="NZ_CP066067.1"/>
</dbReference>
<name>A0A426QCL7_9CORY</name>
<dbReference type="EMBL" id="PQNK01000004">
    <property type="protein sequence ID" value="RRO87289.1"/>
    <property type="molecule type" value="Genomic_DNA"/>
</dbReference>
<evidence type="ECO:0000313" key="2">
    <source>
        <dbReference type="EMBL" id="RRO87289.1"/>
    </source>
</evidence>
<dbReference type="PROSITE" id="PS51725">
    <property type="entry name" value="ABM"/>
    <property type="match status" value="1"/>
</dbReference>
<gene>
    <name evidence="3" type="ORF">CXF42_02030</name>
    <name evidence="2" type="ORF">CXF48_03785</name>
</gene>
<dbReference type="Pfam" id="PF03992">
    <property type="entry name" value="ABM"/>
    <property type="match status" value="1"/>
</dbReference>
<reference evidence="4 5" key="1">
    <citation type="submission" date="2018-01" db="EMBL/GenBank/DDBJ databases">
        <title>Twenty Corynebacterium bovis Genomes.</title>
        <authorList>
            <person name="Gulvik C.A."/>
        </authorList>
    </citation>
    <scope>NUCLEOTIDE SEQUENCE [LARGE SCALE GENOMIC DNA]</scope>
    <source>
        <strain evidence="3 5">16-2004</strain>
        <strain evidence="2 4">F6900</strain>
    </source>
</reference>
<evidence type="ECO:0000313" key="4">
    <source>
        <dbReference type="Proteomes" id="UP000276526"/>
    </source>
</evidence>
<keyword evidence="3" id="KW-0503">Monooxygenase</keyword>
<evidence type="ECO:0000313" key="3">
    <source>
        <dbReference type="EMBL" id="RRQ05340.1"/>
    </source>
</evidence>
<sequence>MILINVKFKPLPEYVETFREKVAEFTDATRSEPGCLWFEWFRNTDNPAEYFLVEAFEEDAAEAHVNGEHFKKACEMFPTLLTETPEIINTTIEGKTGWDRMSEFSVE</sequence>
<evidence type="ECO:0000313" key="5">
    <source>
        <dbReference type="Proteomes" id="UP000278422"/>
    </source>
</evidence>